<dbReference type="InterPro" id="IPR004380">
    <property type="entry name" value="Asp_race"/>
</dbReference>
<dbReference type="GO" id="GO:0047661">
    <property type="term" value="F:amino-acid racemase activity"/>
    <property type="evidence" value="ECO:0007669"/>
    <property type="project" value="InterPro"/>
</dbReference>
<name>A0A1M6H0P7_9FLAO</name>
<dbReference type="Proteomes" id="UP000184432">
    <property type="component" value="Unassembled WGS sequence"/>
</dbReference>
<evidence type="ECO:0000313" key="4">
    <source>
        <dbReference type="Proteomes" id="UP000184432"/>
    </source>
</evidence>
<dbReference type="PANTHER" id="PTHR21198:SF7">
    <property type="entry name" value="ASPARTATE-GLUTAMATE RACEMASE FAMILY"/>
    <property type="match status" value="1"/>
</dbReference>
<dbReference type="AlphaFoldDB" id="A0A1M6H0P7"/>
<dbReference type="Gene3D" id="3.40.50.1860">
    <property type="match status" value="2"/>
</dbReference>
<dbReference type="NCBIfam" id="TIGR00035">
    <property type="entry name" value="asp_race"/>
    <property type="match status" value="1"/>
</dbReference>
<dbReference type="PANTHER" id="PTHR21198">
    <property type="entry name" value="GLUTAMATE RACEMASE"/>
    <property type="match status" value="1"/>
</dbReference>
<protein>
    <submittedName>
        <fullName evidence="3">Aspartate racemase</fullName>
    </submittedName>
</protein>
<dbReference type="SUPFAM" id="SSF53681">
    <property type="entry name" value="Aspartate/glutamate racemase"/>
    <property type="match status" value="2"/>
</dbReference>
<reference evidence="4" key="1">
    <citation type="submission" date="2016-11" db="EMBL/GenBank/DDBJ databases">
        <authorList>
            <person name="Varghese N."/>
            <person name="Submissions S."/>
        </authorList>
    </citation>
    <scope>NUCLEOTIDE SEQUENCE [LARGE SCALE GENOMIC DNA]</scope>
    <source>
        <strain evidence="4">DSM 22623</strain>
    </source>
</reference>
<dbReference type="RefSeq" id="WP_073316676.1">
    <property type="nucleotide sequence ID" value="NZ_FQYP01000006.1"/>
</dbReference>
<dbReference type="InterPro" id="IPR033134">
    <property type="entry name" value="Asp/Glu_racemase_AS_2"/>
</dbReference>
<comment type="similarity">
    <text evidence="1">Belongs to the aspartate/glutamate racemases family.</text>
</comment>
<accession>A0A1M6H0P7</accession>
<dbReference type="PROSITE" id="PS00924">
    <property type="entry name" value="ASP_GLU_RACEMASE_2"/>
    <property type="match status" value="1"/>
</dbReference>
<dbReference type="InterPro" id="IPR001920">
    <property type="entry name" value="Asp/Glu_race"/>
</dbReference>
<dbReference type="InterPro" id="IPR015942">
    <property type="entry name" value="Asp/Glu/hydantoin_racemase"/>
</dbReference>
<dbReference type="OrthoDB" id="9803739at2"/>
<organism evidence="3 4">
    <name type="scientific">Aquimarina spongiae</name>
    <dbReference type="NCBI Taxonomy" id="570521"/>
    <lineage>
        <taxon>Bacteria</taxon>
        <taxon>Pseudomonadati</taxon>
        <taxon>Bacteroidota</taxon>
        <taxon>Flavobacteriia</taxon>
        <taxon>Flavobacteriales</taxon>
        <taxon>Flavobacteriaceae</taxon>
        <taxon>Aquimarina</taxon>
    </lineage>
</organism>
<keyword evidence="2" id="KW-0413">Isomerase</keyword>
<gene>
    <name evidence="3" type="ORF">SAMN04488508_1066</name>
</gene>
<dbReference type="STRING" id="570521.SAMN04488508_1066"/>
<keyword evidence="4" id="KW-1185">Reference proteome</keyword>
<dbReference type="EMBL" id="FQYP01000006">
    <property type="protein sequence ID" value="SHJ15803.1"/>
    <property type="molecule type" value="Genomic_DNA"/>
</dbReference>
<sequence length="264" mass="29545">MKIKRDKTVGIVGGMGPHSGCDLFEKILSNSSAKTDQEYISVVLMSFPSSHVDRTSFLLGETSINPAYSIVDVIRKLEVSGAEIVGISCNTAYSPRIFNVIQNELKRVKCNIKLLSMPFETCMKIKREHSNITRVGIMATNGTYKSEIYKKQLVDLGLEPITPDFEFQNEIIHAMIYDPEYGIKSNPEHIHAKAKVLVKKAIEYFKNQGAEAIILGCTELSLIIKEKNIKGMEIIDSTQEFSRALIKEAKVALQNPKELSFLTN</sequence>
<evidence type="ECO:0000256" key="2">
    <source>
        <dbReference type="ARBA" id="ARBA00023235"/>
    </source>
</evidence>
<proteinExistence type="inferred from homology"/>
<evidence type="ECO:0000256" key="1">
    <source>
        <dbReference type="ARBA" id="ARBA00007847"/>
    </source>
</evidence>
<dbReference type="Pfam" id="PF01177">
    <property type="entry name" value="Asp_Glu_race"/>
    <property type="match status" value="1"/>
</dbReference>
<evidence type="ECO:0000313" key="3">
    <source>
        <dbReference type="EMBL" id="SHJ15803.1"/>
    </source>
</evidence>